<name>A0ABR1YAI0_9PEZI</name>
<comment type="caution">
    <text evidence="1">The sequence shown here is derived from an EMBL/GenBank/DDBJ whole genome shotgun (WGS) entry which is preliminary data.</text>
</comment>
<sequence>MVAILNGSLYLQQVPAMLMPFSLTSTVSREDLSLRRPEDSTVRKILNMQHCCAGIRGQQRERHPDLKGRSHLLFESTGLDAVEKPNITGPLGSGPQHSAHYSAGLPAANQANKMNVANYRMKINTEVRLLLVLLLVSGAMGARVCGCVDMRGPKRAKRGPTLAHHDAQVGMHEPCGRGPRSKFHTARKYSFVQRAPGGLCISQPSVKPSSHLEATRVQFSISH</sequence>
<evidence type="ECO:0000313" key="2">
    <source>
        <dbReference type="Proteomes" id="UP001492380"/>
    </source>
</evidence>
<proteinExistence type="predicted"/>
<reference evidence="1 2" key="1">
    <citation type="submission" date="2024-04" db="EMBL/GenBank/DDBJ databases">
        <title>Phyllosticta paracitricarpa is synonymous to the EU quarantine fungus P. citricarpa based on phylogenomic analyses.</title>
        <authorList>
            <consortium name="Lawrence Berkeley National Laboratory"/>
            <person name="Van Ingen-Buijs V.A."/>
            <person name="Van Westerhoven A.C."/>
            <person name="Haridas S."/>
            <person name="Skiadas P."/>
            <person name="Martin F."/>
            <person name="Groenewald J.Z."/>
            <person name="Crous P.W."/>
            <person name="Seidl M.F."/>
        </authorList>
    </citation>
    <scope>NUCLEOTIDE SEQUENCE [LARGE SCALE GENOMIC DNA]</scope>
    <source>
        <strain evidence="1 2">CBS 123374</strain>
    </source>
</reference>
<dbReference type="Proteomes" id="UP001492380">
    <property type="component" value="Unassembled WGS sequence"/>
</dbReference>
<protein>
    <submittedName>
        <fullName evidence="1">Uncharacterized protein</fullName>
    </submittedName>
</protein>
<dbReference type="EMBL" id="JBBWRZ010000014">
    <property type="protein sequence ID" value="KAK8223261.1"/>
    <property type="molecule type" value="Genomic_DNA"/>
</dbReference>
<gene>
    <name evidence="1" type="ORF">HDK90DRAFT_115985</name>
</gene>
<accession>A0ABR1YAI0</accession>
<keyword evidence="2" id="KW-1185">Reference proteome</keyword>
<organism evidence="1 2">
    <name type="scientific">Phyllosticta capitalensis</name>
    <dbReference type="NCBI Taxonomy" id="121624"/>
    <lineage>
        <taxon>Eukaryota</taxon>
        <taxon>Fungi</taxon>
        <taxon>Dikarya</taxon>
        <taxon>Ascomycota</taxon>
        <taxon>Pezizomycotina</taxon>
        <taxon>Dothideomycetes</taxon>
        <taxon>Dothideomycetes incertae sedis</taxon>
        <taxon>Botryosphaeriales</taxon>
        <taxon>Phyllostictaceae</taxon>
        <taxon>Phyllosticta</taxon>
    </lineage>
</organism>
<evidence type="ECO:0000313" key="1">
    <source>
        <dbReference type="EMBL" id="KAK8223261.1"/>
    </source>
</evidence>